<sequence length="282" mass="30555">MDNPMKDTRMPMTSVRSGEGTEVLKDLYAYTVKIVNVVYAGSPERPGDGWVLMDAGLPGSAEELIGEAEARFGPGARPQAILLTHGHFDHVGAVVELAQHWQVPVYAHEAELPFVTGRSRYPDADPGVEGGLLAKISGWFPNEPVNLEGHVHPLPADGTVPGLPGWRWIHTPGHTPGHVSFFRDVDRALVAGDAFVNVRQDKLYQVLTQTEQLSGPPRYFTPDWPSAGESVRKLAALQPRTAVTGHGEPLAGEAFTAGLAELAAEFERVAVPDYGRYVDGKR</sequence>
<reference evidence="5 6" key="2">
    <citation type="journal article" date="2013" name="Genome Announc.">
        <title>Genome Sequence of Growth-Improving Paenibacillus mucilaginosus Strain KNP414.</title>
        <authorList>
            <person name="Lu J.J."/>
            <person name="Wang J.F."/>
            <person name="Hu X.F."/>
        </authorList>
    </citation>
    <scope>NUCLEOTIDE SEQUENCE [LARGE SCALE GENOMIC DNA]</scope>
    <source>
        <strain evidence="5 6">KNP414</strain>
    </source>
</reference>
<feature type="domain" description="Metallo-beta-lactamase" evidence="4">
    <location>
        <begin position="34"/>
        <end position="246"/>
    </location>
</feature>
<gene>
    <name evidence="5" type="ordered locus">KNP414_01478</name>
</gene>
<dbReference type="PANTHER" id="PTHR42951">
    <property type="entry name" value="METALLO-BETA-LACTAMASE DOMAIN-CONTAINING"/>
    <property type="match status" value="1"/>
</dbReference>
<evidence type="ECO:0000313" key="5">
    <source>
        <dbReference type="EMBL" id="AEI40042.1"/>
    </source>
</evidence>
<dbReference type="SMART" id="SM00849">
    <property type="entry name" value="Lactamase_B"/>
    <property type="match status" value="1"/>
</dbReference>
<dbReference type="AlphaFoldDB" id="F8FMF9"/>
<evidence type="ECO:0000256" key="3">
    <source>
        <dbReference type="ARBA" id="ARBA00048505"/>
    </source>
</evidence>
<evidence type="ECO:0000313" key="6">
    <source>
        <dbReference type="Proteomes" id="UP000006620"/>
    </source>
</evidence>
<dbReference type="InterPro" id="IPR050855">
    <property type="entry name" value="NDM-1-like"/>
</dbReference>
<dbReference type="HOGENOM" id="CLU_030571_2_0_9"/>
<organism evidence="5 6">
    <name type="scientific">Paenibacillus mucilaginosus (strain KNP414)</name>
    <dbReference type="NCBI Taxonomy" id="1036673"/>
    <lineage>
        <taxon>Bacteria</taxon>
        <taxon>Bacillati</taxon>
        <taxon>Bacillota</taxon>
        <taxon>Bacilli</taxon>
        <taxon>Bacillales</taxon>
        <taxon>Paenibacillaceae</taxon>
        <taxon>Paenibacillus</taxon>
    </lineage>
</organism>
<dbReference type="InterPro" id="IPR036866">
    <property type="entry name" value="RibonucZ/Hydroxyglut_hydro"/>
</dbReference>
<dbReference type="SUPFAM" id="SSF56281">
    <property type="entry name" value="Metallo-hydrolase/oxidoreductase"/>
    <property type="match status" value="1"/>
</dbReference>
<dbReference type="Proteomes" id="UP000006620">
    <property type="component" value="Chromosome"/>
</dbReference>
<reference evidence="6" key="1">
    <citation type="submission" date="2011-06" db="EMBL/GenBank/DDBJ databases">
        <title>Complete genome sequence of Paenibacillus mucilaginosus KNP414.</title>
        <authorList>
            <person name="Wang J."/>
            <person name="Hu S."/>
            <person name="Hu X."/>
            <person name="Zhang B."/>
            <person name="Dong D."/>
            <person name="Zhang S."/>
            <person name="Zhao K."/>
            <person name="Wu D."/>
        </authorList>
    </citation>
    <scope>NUCLEOTIDE SEQUENCE [LARGE SCALE GENOMIC DNA]</scope>
    <source>
        <strain evidence="6">KNP414</strain>
    </source>
</reference>
<dbReference type="PANTHER" id="PTHR42951:SF17">
    <property type="entry name" value="METALLO-BETA-LACTAMASE DOMAIN-CONTAINING PROTEIN"/>
    <property type="match status" value="1"/>
</dbReference>
<dbReference type="PATRIC" id="fig|1036673.3.peg.1301"/>
<dbReference type="RefSeq" id="WP_013915204.1">
    <property type="nucleotide sequence ID" value="NC_015690.1"/>
</dbReference>
<protein>
    <recommendedName>
        <fullName evidence="4">Metallo-beta-lactamase domain-containing protein</fullName>
    </recommendedName>
</protein>
<proteinExistence type="predicted"/>
<comment type="catalytic activity">
    <reaction evidence="1">
        <text>3',5'-cyclic CMP + H2O = CMP + H(+)</text>
        <dbReference type="Rhea" id="RHEA:72675"/>
        <dbReference type="ChEBI" id="CHEBI:15377"/>
        <dbReference type="ChEBI" id="CHEBI:15378"/>
        <dbReference type="ChEBI" id="CHEBI:58003"/>
        <dbReference type="ChEBI" id="CHEBI:60377"/>
    </reaction>
    <physiologicalReaction direction="left-to-right" evidence="1">
        <dbReference type="Rhea" id="RHEA:72676"/>
    </physiologicalReaction>
</comment>
<dbReference type="KEGG" id="pms:KNP414_01478"/>
<comment type="function">
    <text evidence="2">Counteracts the endogenous Pycsar antiviral defense system. Phosphodiesterase that enables metal-dependent hydrolysis of host cyclic nucleotide Pycsar defense signals such as cCMP and cUMP.</text>
</comment>
<dbReference type="CDD" id="cd07721">
    <property type="entry name" value="yflN-like_MBL-fold"/>
    <property type="match status" value="1"/>
</dbReference>
<name>F8FMF9_PAEMK</name>
<dbReference type="Pfam" id="PF00753">
    <property type="entry name" value="Lactamase_B"/>
    <property type="match status" value="1"/>
</dbReference>
<dbReference type="Gene3D" id="3.60.15.10">
    <property type="entry name" value="Ribonuclease Z/Hydroxyacylglutathione hydrolase-like"/>
    <property type="match status" value="1"/>
</dbReference>
<evidence type="ECO:0000256" key="1">
    <source>
        <dbReference type="ARBA" id="ARBA00034221"/>
    </source>
</evidence>
<dbReference type="EMBL" id="CP002869">
    <property type="protein sequence ID" value="AEI40042.1"/>
    <property type="molecule type" value="Genomic_DNA"/>
</dbReference>
<comment type="catalytic activity">
    <reaction evidence="3">
        <text>3',5'-cyclic UMP + H2O = UMP + H(+)</text>
        <dbReference type="Rhea" id="RHEA:70575"/>
        <dbReference type="ChEBI" id="CHEBI:15377"/>
        <dbReference type="ChEBI" id="CHEBI:15378"/>
        <dbReference type="ChEBI" id="CHEBI:57865"/>
        <dbReference type="ChEBI" id="CHEBI:184387"/>
    </reaction>
    <physiologicalReaction direction="left-to-right" evidence="3">
        <dbReference type="Rhea" id="RHEA:70576"/>
    </physiologicalReaction>
</comment>
<evidence type="ECO:0000256" key="2">
    <source>
        <dbReference type="ARBA" id="ARBA00034301"/>
    </source>
</evidence>
<dbReference type="InterPro" id="IPR001279">
    <property type="entry name" value="Metallo-B-lactamas"/>
</dbReference>
<evidence type="ECO:0000259" key="4">
    <source>
        <dbReference type="SMART" id="SM00849"/>
    </source>
</evidence>
<accession>F8FMF9</accession>